<comment type="caution">
    <text evidence="3">The sequence shown here is derived from an EMBL/GenBank/DDBJ whole genome shotgun (WGS) entry which is preliminary data.</text>
</comment>
<dbReference type="EMBL" id="PDLM01000005">
    <property type="protein sequence ID" value="RDW77720.1"/>
    <property type="molecule type" value="Genomic_DNA"/>
</dbReference>
<evidence type="ECO:0000256" key="1">
    <source>
        <dbReference type="SAM" id="MobiDB-lite"/>
    </source>
</evidence>
<evidence type="ECO:0000313" key="4">
    <source>
        <dbReference type="Proteomes" id="UP000256645"/>
    </source>
</evidence>
<feature type="signal peptide" evidence="2">
    <location>
        <begin position="1"/>
        <end position="21"/>
    </location>
</feature>
<feature type="region of interest" description="Disordered" evidence="1">
    <location>
        <begin position="134"/>
        <end position="159"/>
    </location>
</feature>
<keyword evidence="2" id="KW-0732">Signal</keyword>
<feature type="chain" id="PRO_5017769381" evidence="2">
    <location>
        <begin position="22"/>
        <end position="339"/>
    </location>
</feature>
<feature type="region of interest" description="Disordered" evidence="1">
    <location>
        <begin position="53"/>
        <end position="108"/>
    </location>
</feature>
<organism evidence="3 4">
    <name type="scientific">Coleophoma cylindrospora</name>
    <dbReference type="NCBI Taxonomy" id="1849047"/>
    <lineage>
        <taxon>Eukaryota</taxon>
        <taxon>Fungi</taxon>
        <taxon>Dikarya</taxon>
        <taxon>Ascomycota</taxon>
        <taxon>Pezizomycotina</taxon>
        <taxon>Leotiomycetes</taxon>
        <taxon>Helotiales</taxon>
        <taxon>Dermateaceae</taxon>
        <taxon>Coleophoma</taxon>
    </lineage>
</organism>
<evidence type="ECO:0000256" key="2">
    <source>
        <dbReference type="SAM" id="SignalP"/>
    </source>
</evidence>
<gene>
    <name evidence="3" type="ORF">BP6252_05773</name>
</gene>
<dbReference type="AlphaFoldDB" id="A0A3D8RUU4"/>
<reference evidence="3 4" key="1">
    <citation type="journal article" date="2018" name="IMA Fungus">
        <title>IMA Genome-F 9: Draft genome sequence of Annulohypoxylon stygium, Aspergillus mulundensis, Berkeleyomyces basicola (syn. Thielaviopsis basicola), Ceratocystis smalleyi, two Cercospora beticola strains, Coleophoma cylindrospora, Fusarium fracticaudum, Phialophora cf. hyalina, and Morchella septimelata.</title>
        <authorList>
            <person name="Wingfield B.D."/>
            <person name="Bills G.F."/>
            <person name="Dong Y."/>
            <person name="Huang W."/>
            <person name="Nel W.J."/>
            <person name="Swalarsk-Parry B.S."/>
            <person name="Vaghefi N."/>
            <person name="Wilken P.M."/>
            <person name="An Z."/>
            <person name="de Beer Z.W."/>
            <person name="De Vos L."/>
            <person name="Chen L."/>
            <person name="Duong T.A."/>
            <person name="Gao Y."/>
            <person name="Hammerbacher A."/>
            <person name="Kikkert J.R."/>
            <person name="Li Y."/>
            <person name="Li H."/>
            <person name="Li K."/>
            <person name="Li Q."/>
            <person name="Liu X."/>
            <person name="Ma X."/>
            <person name="Naidoo K."/>
            <person name="Pethybridge S.J."/>
            <person name="Sun J."/>
            <person name="Steenkamp E.T."/>
            <person name="van der Nest M.A."/>
            <person name="van Wyk S."/>
            <person name="Wingfield M.J."/>
            <person name="Xiong C."/>
            <person name="Yue Q."/>
            <person name="Zhang X."/>
        </authorList>
    </citation>
    <scope>NUCLEOTIDE SEQUENCE [LARGE SCALE GENOMIC DNA]</scope>
    <source>
        <strain evidence="3 4">BP6252</strain>
    </source>
</reference>
<feature type="compositionally biased region" description="Polar residues" evidence="1">
    <location>
        <begin position="134"/>
        <end position="143"/>
    </location>
</feature>
<sequence length="339" mass="36981">MKPTSPLSLLLFLHLTTGTSAAPIALTSDCQHYASCDPALREVLSAIASQHKPPVSAPIAGSAPGSSSPHFPSHQVENLLPQPPRPTSPFAEEPFSNKPVRPAGSVSPNAALSAKVPLESSYLLSLTAQPASYAQRPLTDSSNPTPPTHGLPAKPTSALPALRKEDGRRYWESVAQAESVKQEAALADAQVNSKQAHRDTMRVSIAKCTKYLEREKYDEMRGWSGNKAREYSDMLVVGIVVLFLCSVIVVEAIEKLSELYQSRYGSSAEGRIRLRDDEEICIVHAPFHLQPAPRTRKSRSWSPVSLVQEKLSPVPEIENEFTSFSDAETEYDLDADEKA</sequence>
<accession>A0A3D8RUU4</accession>
<protein>
    <submittedName>
        <fullName evidence="3">Uncharacterized protein</fullName>
    </submittedName>
</protein>
<dbReference type="OrthoDB" id="3562979at2759"/>
<keyword evidence="4" id="KW-1185">Reference proteome</keyword>
<proteinExistence type="predicted"/>
<dbReference type="Proteomes" id="UP000256645">
    <property type="component" value="Unassembled WGS sequence"/>
</dbReference>
<evidence type="ECO:0000313" key="3">
    <source>
        <dbReference type="EMBL" id="RDW77720.1"/>
    </source>
</evidence>
<name>A0A3D8RUU4_9HELO</name>
<feature type="compositionally biased region" description="Low complexity" evidence="1">
    <location>
        <begin position="53"/>
        <end position="73"/>
    </location>
</feature>